<reference evidence="2" key="1">
    <citation type="journal article" date="2023" name="Hortic. Res.">
        <title>A chromosome-level phased genome enabling allele-level studies in sweet orange: a case study on citrus Huanglongbing tolerance.</title>
        <authorList>
            <person name="Wu B."/>
            <person name="Yu Q."/>
            <person name="Deng Z."/>
            <person name="Duan Y."/>
            <person name="Luo F."/>
            <person name="Gmitter F. Jr."/>
        </authorList>
    </citation>
    <scope>NUCLEOTIDE SEQUENCE [LARGE SCALE GENOMIC DNA]</scope>
    <source>
        <strain evidence="2">cv. Valencia</strain>
    </source>
</reference>
<sequence>MTVGIKFLQHLFLLLILFQLEPRVADSNNIIRCIDEEREALLTFKESLVDESGVLSSWGPEDEKRDCCKWTGVGCSNRTGHVIKLEIQPIDFDSFPLRGTISPALLQLHRLTYLDLSLNNFSGSPIPEFIGSLTKLSYLDLSFAEFEGPIPSHLGNLSALQHLDLSLNHLFSVGNLDWLSHLSSLTYLDLGSNNLSRSTDWLQVVGNLPLLTTLYLYRCHLPPIVPLSLSNLNYSTSLQFLELSENNLTNSIYPLLFNASSNLVLLGLDSNLLRGSIPVAFKHMVSVSFLGLASNEFEGGVPDFFGNMCSLTMLNISDNKLRGHFPELIQNLSRGCTKNSLEILYLSSNEIRGSVPDLGGFSSLKELYLENNRLNGFTNNSIGQMSKLRTLSLNGNSLIGVISEAFFSNLSSLTTLNLADTNLSLEFSNDWIPPFQLNFIHLRSCKMGPHFPKWLQTQNQVKELDISDAGISDTIPDWFWNQTNELFVLNISNNQIQGKLPDLSMRFDTSGSGIDISSNHFEGPIPALPTTATFLNLSKNKFSGTMSIICSMDGDNLLYLDLSSNFLSGRLPDCWMQFDGLGILNLANNNFSGNIPDSIGFLRNILTLSLYNNSLTGELPSSLNNCSQLRVIDLGNNELSGEIPPWIGEGLSKLVVLSMTSNKFHGNMPFQLCRLAYIQVLDLSLNHMSGIIPKCFNNLTAMTQETSSNPTISMDYYFIVGGGTATAFSRYSSSYFDNVLLTWKGHKYRYKNTLGLVKILDLSNNKLGGAFPEEIMDLVGLVALNLSRNHLTGQISPKIGQLKSLDFLDLSKNLFFGGIPASLSQLSDLSVVDLSYNNLSGKIPLGTQLQSFNASVYAGNPELCGLPLPNKCPNEDSASGQGRDDANTPEDEDEDEFITLGFYISLILGFFTGFWGFCSAILVNSSWRRCYFNFLTGVKNWVYVTVAVMIDKLKRRFRN</sequence>
<accession>A0ACB8HS16</accession>
<dbReference type="Proteomes" id="UP000829398">
    <property type="component" value="Chromosome 9"/>
</dbReference>
<organism evidence="1 2">
    <name type="scientific">Citrus sinensis</name>
    <name type="common">Sweet orange</name>
    <name type="synonym">Citrus aurantium var. sinensis</name>
    <dbReference type="NCBI Taxonomy" id="2711"/>
    <lineage>
        <taxon>Eukaryota</taxon>
        <taxon>Viridiplantae</taxon>
        <taxon>Streptophyta</taxon>
        <taxon>Embryophyta</taxon>
        <taxon>Tracheophyta</taxon>
        <taxon>Spermatophyta</taxon>
        <taxon>Magnoliopsida</taxon>
        <taxon>eudicotyledons</taxon>
        <taxon>Gunneridae</taxon>
        <taxon>Pentapetalae</taxon>
        <taxon>rosids</taxon>
        <taxon>malvids</taxon>
        <taxon>Sapindales</taxon>
        <taxon>Rutaceae</taxon>
        <taxon>Aurantioideae</taxon>
        <taxon>Citrus</taxon>
    </lineage>
</organism>
<protein>
    <submittedName>
        <fullName evidence="1">Uncharacterized protein</fullName>
    </submittedName>
</protein>
<evidence type="ECO:0000313" key="1">
    <source>
        <dbReference type="EMBL" id="KAH9677428.1"/>
    </source>
</evidence>
<evidence type="ECO:0000313" key="2">
    <source>
        <dbReference type="Proteomes" id="UP000829398"/>
    </source>
</evidence>
<comment type="caution">
    <text evidence="1">The sequence shown here is derived from an EMBL/GenBank/DDBJ whole genome shotgun (WGS) entry which is preliminary data.</text>
</comment>
<proteinExistence type="predicted"/>
<keyword evidence="2" id="KW-1185">Reference proteome</keyword>
<name>A0ACB8HS16_CITSI</name>
<dbReference type="EMBL" id="CM039178">
    <property type="protein sequence ID" value="KAH9677428.1"/>
    <property type="molecule type" value="Genomic_DNA"/>
</dbReference>
<gene>
    <name evidence="1" type="ORF">KPL71_025370</name>
</gene>